<dbReference type="EMBL" id="RCHU02000019">
    <property type="protein sequence ID" value="KAL3564928.1"/>
    <property type="molecule type" value="Genomic_DNA"/>
</dbReference>
<evidence type="ECO:0000313" key="2">
    <source>
        <dbReference type="Proteomes" id="UP000309997"/>
    </source>
</evidence>
<reference evidence="1 2" key="1">
    <citation type="journal article" date="2024" name="Plant Biotechnol. J.">
        <title>Genome and CRISPR/Cas9 system of a widespread forest tree (Populus alba) in the world.</title>
        <authorList>
            <person name="Liu Y.J."/>
            <person name="Jiang P.F."/>
            <person name="Han X.M."/>
            <person name="Li X.Y."/>
            <person name="Wang H.M."/>
            <person name="Wang Y.J."/>
            <person name="Wang X.X."/>
            <person name="Zeng Q.Y."/>
        </authorList>
    </citation>
    <scope>NUCLEOTIDE SEQUENCE [LARGE SCALE GENOMIC DNA]</scope>
    <source>
        <strain evidence="2">cv. PAL-ZL1</strain>
    </source>
</reference>
<dbReference type="Proteomes" id="UP000309997">
    <property type="component" value="Unassembled WGS sequence"/>
</dbReference>
<keyword evidence="2" id="KW-1185">Reference proteome</keyword>
<evidence type="ECO:0000313" key="1">
    <source>
        <dbReference type="EMBL" id="KAL3564928.1"/>
    </source>
</evidence>
<proteinExistence type="predicted"/>
<comment type="caution">
    <text evidence="1">The sequence shown here is derived from an EMBL/GenBank/DDBJ whole genome shotgun (WGS) entry which is preliminary data.</text>
</comment>
<organism evidence="1 2">
    <name type="scientific">Populus alba</name>
    <name type="common">White poplar</name>
    <dbReference type="NCBI Taxonomy" id="43335"/>
    <lineage>
        <taxon>Eukaryota</taxon>
        <taxon>Viridiplantae</taxon>
        <taxon>Streptophyta</taxon>
        <taxon>Embryophyta</taxon>
        <taxon>Tracheophyta</taxon>
        <taxon>Spermatophyta</taxon>
        <taxon>Magnoliopsida</taxon>
        <taxon>eudicotyledons</taxon>
        <taxon>Gunneridae</taxon>
        <taxon>Pentapetalae</taxon>
        <taxon>rosids</taxon>
        <taxon>fabids</taxon>
        <taxon>Malpighiales</taxon>
        <taxon>Salicaceae</taxon>
        <taxon>Saliceae</taxon>
        <taxon>Populus</taxon>
    </lineage>
</organism>
<protein>
    <submittedName>
        <fullName evidence="1">Uncharacterized protein</fullName>
    </submittedName>
</protein>
<name>A0ACC4AFI2_POPAL</name>
<sequence>MGFTVSPQNSIVEVHCLQGLQSYRNQLYWHGKEFLRSGRTLFSLQCRGVQSVSVDRVDENDQDDWSIGSHVSGSGRDFRVEMTTRNHGSSILFADGPLVENDEETNNEILQNLCKKGSLMEATKLIDIMSRVNQIPNSTCSTNLIRGLIRIGRIERASRVLKTMVMSGLVPDVITYNMMVGGFCKRRQLRSAIDLLEDMSLSGCPPDVITYNTIIRSLFDNGKFDQAVEFWRGQLRRGCLPYLIPYTILIELVWKHCGTVRALEVLEDMAIEAVDYGMK</sequence>
<gene>
    <name evidence="1" type="ORF">D5086_032974</name>
</gene>
<accession>A0ACC4AFI2</accession>